<organism evidence="2 3">
    <name type="scientific">Glomus cerebriforme</name>
    <dbReference type="NCBI Taxonomy" id="658196"/>
    <lineage>
        <taxon>Eukaryota</taxon>
        <taxon>Fungi</taxon>
        <taxon>Fungi incertae sedis</taxon>
        <taxon>Mucoromycota</taxon>
        <taxon>Glomeromycotina</taxon>
        <taxon>Glomeromycetes</taxon>
        <taxon>Glomerales</taxon>
        <taxon>Glomeraceae</taxon>
        <taxon>Glomus</taxon>
    </lineage>
</organism>
<accession>A0A397SUI0</accession>
<evidence type="ECO:0000313" key="3">
    <source>
        <dbReference type="Proteomes" id="UP000265703"/>
    </source>
</evidence>
<sequence length="124" mass="14231">MAEFREKVHKILSADEGSNKRRNVESITTSSMSNTSNKENKKSNQCLEFLCSRIKSLEERIEHNNVINDIFIKLMVKEVAKITFNLNIYLSKDEFKAKEVLFAYFEANALLPINTNSTAKKIIA</sequence>
<name>A0A397SUI0_9GLOM</name>
<feature type="region of interest" description="Disordered" evidence="1">
    <location>
        <begin position="14"/>
        <end position="43"/>
    </location>
</feature>
<keyword evidence="3" id="KW-1185">Reference proteome</keyword>
<evidence type="ECO:0000256" key="1">
    <source>
        <dbReference type="SAM" id="MobiDB-lite"/>
    </source>
</evidence>
<evidence type="ECO:0000313" key="2">
    <source>
        <dbReference type="EMBL" id="RIA88246.1"/>
    </source>
</evidence>
<dbReference type="AlphaFoldDB" id="A0A397SUI0"/>
<proteinExistence type="predicted"/>
<feature type="compositionally biased region" description="Low complexity" evidence="1">
    <location>
        <begin position="26"/>
        <end position="37"/>
    </location>
</feature>
<reference evidence="2 3" key="1">
    <citation type="submission" date="2018-06" db="EMBL/GenBank/DDBJ databases">
        <title>Comparative genomics reveals the genomic features of Rhizophagus irregularis, R. cerebriforme, R. diaphanum and Gigaspora rosea, and their symbiotic lifestyle signature.</title>
        <authorList>
            <person name="Morin E."/>
            <person name="San Clemente H."/>
            <person name="Chen E.C.H."/>
            <person name="De La Providencia I."/>
            <person name="Hainaut M."/>
            <person name="Kuo A."/>
            <person name="Kohler A."/>
            <person name="Murat C."/>
            <person name="Tang N."/>
            <person name="Roy S."/>
            <person name="Loubradou J."/>
            <person name="Henrissat B."/>
            <person name="Grigoriev I.V."/>
            <person name="Corradi N."/>
            <person name="Roux C."/>
            <person name="Martin F.M."/>
        </authorList>
    </citation>
    <scope>NUCLEOTIDE SEQUENCE [LARGE SCALE GENOMIC DNA]</scope>
    <source>
        <strain evidence="2 3">DAOM 227022</strain>
    </source>
</reference>
<dbReference type="EMBL" id="QKYT01000273">
    <property type="protein sequence ID" value="RIA88246.1"/>
    <property type="molecule type" value="Genomic_DNA"/>
</dbReference>
<gene>
    <name evidence="2" type="ORF">C1645_826660</name>
</gene>
<comment type="caution">
    <text evidence="2">The sequence shown here is derived from an EMBL/GenBank/DDBJ whole genome shotgun (WGS) entry which is preliminary data.</text>
</comment>
<dbReference type="Proteomes" id="UP000265703">
    <property type="component" value="Unassembled WGS sequence"/>
</dbReference>
<protein>
    <submittedName>
        <fullName evidence="2">Uncharacterized protein</fullName>
    </submittedName>
</protein>